<proteinExistence type="predicted"/>
<dbReference type="EMBL" id="LR796141">
    <property type="protein sequence ID" value="CAB4121048.1"/>
    <property type="molecule type" value="Genomic_DNA"/>
</dbReference>
<organism evidence="1">
    <name type="scientific">uncultured Caudovirales phage</name>
    <dbReference type="NCBI Taxonomy" id="2100421"/>
    <lineage>
        <taxon>Viruses</taxon>
        <taxon>Duplodnaviria</taxon>
        <taxon>Heunggongvirae</taxon>
        <taxon>Uroviricota</taxon>
        <taxon>Caudoviricetes</taxon>
        <taxon>Peduoviridae</taxon>
        <taxon>Maltschvirus</taxon>
        <taxon>Maltschvirus maltsch</taxon>
    </lineage>
</organism>
<reference evidence="1" key="1">
    <citation type="submission" date="2020-04" db="EMBL/GenBank/DDBJ databases">
        <authorList>
            <person name="Chiriac C."/>
            <person name="Salcher M."/>
            <person name="Ghai R."/>
            <person name="Kavagutti S V."/>
        </authorList>
    </citation>
    <scope>NUCLEOTIDE SEQUENCE</scope>
</reference>
<accession>A0A6J5KGF7</accession>
<protein>
    <recommendedName>
        <fullName evidence="2">DksA C4-type domain-containing protein</fullName>
    </recommendedName>
</protein>
<name>A0A6J5KGF7_9CAUD</name>
<sequence length="68" mass="7820">MSDFAEDAERQEELARQAALSFRHPKGPQAIGVCLNCEEPLPVSKNESIPLRWCSVECRDDWCQREDQ</sequence>
<gene>
    <name evidence="1" type="ORF">UFOVP7_26</name>
</gene>
<evidence type="ECO:0008006" key="2">
    <source>
        <dbReference type="Google" id="ProtNLM"/>
    </source>
</evidence>
<evidence type="ECO:0000313" key="1">
    <source>
        <dbReference type="EMBL" id="CAB4121048.1"/>
    </source>
</evidence>